<dbReference type="GO" id="GO:0016787">
    <property type="term" value="F:hydrolase activity"/>
    <property type="evidence" value="ECO:0007669"/>
    <property type="project" value="UniProtKB-KW"/>
</dbReference>
<organism evidence="5 6">
    <name type="scientific">Conexibacter stalactiti</name>
    <dbReference type="NCBI Taxonomy" id="1940611"/>
    <lineage>
        <taxon>Bacteria</taxon>
        <taxon>Bacillati</taxon>
        <taxon>Actinomycetota</taxon>
        <taxon>Thermoleophilia</taxon>
        <taxon>Solirubrobacterales</taxon>
        <taxon>Conexibacteraceae</taxon>
        <taxon>Conexibacter</taxon>
    </lineage>
</organism>
<dbReference type="PANTHER" id="PTHR42732:SF3">
    <property type="entry name" value="HYDROLASE"/>
    <property type="match status" value="1"/>
</dbReference>
<evidence type="ECO:0000259" key="4">
    <source>
        <dbReference type="Pfam" id="PF22666"/>
    </source>
</evidence>
<evidence type="ECO:0000313" key="5">
    <source>
        <dbReference type="EMBL" id="MDW5596618.1"/>
    </source>
</evidence>
<evidence type="ECO:0000256" key="2">
    <source>
        <dbReference type="SAM" id="MobiDB-lite"/>
    </source>
</evidence>
<dbReference type="Pfam" id="PF22666">
    <property type="entry name" value="Glyco_hydro_2_N2"/>
    <property type="match status" value="1"/>
</dbReference>
<evidence type="ECO:0000259" key="3">
    <source>
        <dbReference type="Pfam" id="PF02836"/>
    </source>
</evidence>
<dbReference type="InterPro" id="IPR054593">
    <property type="entry name" value="Beta-mannosidase-like_N2"/>
</dbReference>
<dbReference type="InterPro" id="IPR017853">
    <property type="entry name" value="GH"/>
</dbReference>
<proteinExistence type="predicted"/>
<dbReference type="Pfam" id="PF02836">
    <property type="entry name" value="Glyco_hydro_2_C"/>
    <property type="match status" value="1"/>
</dbReference>
<keyword evidence="6" id="KW-1185">Reference proteome</keyword>
<dbReference type="InterPro" id="IPR008979">
    <property type="entry name" value="Galactose-bd-like_sf"/>
</dbReference>
<dbReference type="SUPFAM" id="SSF49785">
    <property type="entry name" value="Galactose-binding domain-like"/>
    <property type="match status" value="1"/>
</dbReference>
<dbReference type="InterPro" id="IPR036156">
    <property type="entry name" value="Beta-gal/glucu_dom_sf"/>
</dbReference>
<reference evidence="5 6" key="2">
    <citation type="submission" date="2023-10" db="EMBL/GenBank/DDBJ databases">
        <authorList>
            <person name="Han X.F."/>
        </authorList>
    </citation>
    <scope>NUCLEOTIDE SEQUENCE [LARGE SCALE GENOMIC DNA]</scope>
    <source>
        <strain evidence="5 6">KCTC 39840</strain>
    </source>
</reference>
<protein>
    <submittedName>
        <fullName evidence="5">Glycoside hydrolase family 2 TIM barrel-domain containing protein</fullName>
    </submittedName>
</protein>
<sequence>MSAEVANHPRPQLRRPWTSLDGRWSFAWDRDAGWRSPSEVRFDAEIEVPFAPETAAGGLGAVEPWRACWYRRSFEAPALGDGERLLLHFGAVDHDATVWVNGALVAHHEGGWTPFSADVTEAVAGAASHEIVVRAVDDPLDMELPRGKQDWREQPHMIWYPRTTGIWQRVWLEVVPAVRIETLHWRPSVADWALGVEVRLDGWERDDDLQLSVTLRAGDRLLARDRYGVIDGEVTRTIALPDAGIFSERDELLWSPRSPTLIDAELELLRGGEVVDRVASYSALRSVAVDRGRFLLNDQPLPLRLVLDQGTWPDSGLTPPSLEAIERDVELTQALGFNGVRKHQKIEDPRFLRVADERGLLVWEELPSAYRFSNRAAGLLTRTWTEAIERDRSHPCIVAWLPVNESWGVPSLPASPRQRALVTALCALARTLDGDRPTLGNDGWELSADGDLLGIHDYGEADLLASRYADGLDRVLEQETLSRRRLLLDGVTRAGRPVVLSEFGGIAFTPADEEAATWGYDRVRDAGAFVARYAGLLEQVHAIEGLAGFCYTQLTDTHQEANGLLTAEREPKGPLAALAAATRGDRVAREVNAAATRREGAVPPSPHGGA</sequence>
<evidence type="ECO:0000313" key="6">
    <source>
        <dbReference type="Proteomes" id="UP001284601"/>
    </source>
</evidence>
<reference evidence="6" key="1">
    <citation type="submission" date="2023-07" db="EMBL/GenBank/DDBJ databases">
        <title>Conexibacter stalactiti sp. nov., isolated from stalactites in a lava cave and emended description of the genus Conexibacter.</title>
        <authorList>
            <person name="Lee S.D."/>
        </authorList>
    </citation>
    <scope>NUCLEOTIDE SEQUENCE [LARGE SCALE GENOMIC DNA]</scope>
    <source>
        <strain evidence="6">KCTC 39840</strain>
    </source>
</reference>
<dbReference type="Gene3D" id="2.60.120.260">
    <property type="entry name" value="Galactose-binding domain-like"/>
    <property type="match status" value="1"/>
</dbReference>
<dbReference type="SUPFAM" id="SSF51445">
    <property type="entry name" value="(Trans)glycosidases"/>
    <property type="match status" value="1"/>
</dbReference>
<dbReference type="Gene3D" id="3.20.20.80">
    <property type="entry name" value="Glycosidases"/>
    <property type="match status" value="1"/>
</dbReference>
<dbReference type="EMBL" id="JAWSTH010000060">
    <property type="protein sequence ID" value="MDW5596618.1"/>
    <property type="molecule type" value="Genomic_DNA"/>
</dbReference>
<dbReference type="SUPFAM" id="SSF49303">
    <property type="entry name" value="beta-Galactosidase/glucuronidase domain"/>
    <property type="match status" value="1"/>
</dbReference>
<evidence type="ECO:0000256" key="1">
    <source>
        <dbReference type="ARBA" id="ARBA00022801"/>
    </source>
</evidence>
<comment type="caution">
    <text evidence="5">The sequence shown here is derived from an EMBL/GenBank/DDBJ whole genome shotgun (WGS) entry which is preliminary data.</text>
</comment>
<feature type="region of interest" description="Disordered" evidence="2">
    <location>
        <begin position="589"/>
        <end position="610"/>
    </location>
</feature>
<feature type="domain" description="Glycoside hydrolase family 2 catalytic" evidence="3">
    <location>
        <begin position="287"/>
        <end position="573"/>
    </location>
</feature>
<feature type="domain" description="Beta-mannosidase-like galactose-binding" evidence="4">
    <location>
        <begin position="68"/>
        <end position="135"/>
    </location>
</feature>
<dbReference type="Proteomes" id="UP001284601">
    <property type="component" value="Unassembled WGS sequence"/>
</dbReference>
<keyword evidence="1 5" id="KW-0378">Hydrolase</keyword>
<dbReference type="PANTHER" id="PTHR42732">
    <property type="entry name" value="BETA-GALACTOSIDASE"/>
    <property type="match status" value="1"/>
</dbReference>
<name>A0ABU4HTI2_9ACTN</name>
<dbReference type="InterPro" id="IPR051913">
    <property type="entry name" value="GH2_Domain-Containing"/>
</dbReference>
<gene>
    <name evidence="5" type="ORF">R7226_19885</name>
</gene>
<accession>A0ABU4HTI2</accession>
<dbReference type="RefSeq" id="WP_318599056.1">
    <property type="nucleotide sequence ID" value="NZ_JAWSTH010000060.1"/>
</dbReference>
<dbReference type="InterPro" id="IPR006103">
    <property type="entry name" value="Glyco_hydro_2_cat"/>
</dbReference>